<reference evidence="1 6" key="2">
    <citation type="submission" date="2017-02" db="EMBL/GenBank/DDBJ databases">
        <title>Clonality and virulence of isolates of VRE in Hematopoietic Stem Cell Transplanted (HSCT) patients.</title>
        <authorList>
            <person name="Marchi A.P."/>
            <person name="Martins R.C."/>
            <person name="Marie S.K."/>
            <person name="Levin A.S."/>
            <person name="Costa S.F."/>
        </authorList>
    </citation>
    <scope>NUCLEOTIDE SEQUENCE [LARGE SCALE GENOMIC DNA]</scope>
    <source>
        <strain evidence="1 6">LIM1759</strain>
    </source>
</reference>
<name>A0A1A7TU46_ENTFC</name>
<dbReference type="Proteomes" id="UP000249070">
    <property type="component" value="Unassembled WGS sequence"/>
</dbReference>
<evidence type="ECO:0000313" key="3">
    <source>
        <dbReference type="EMBL" id="RXU90036.1"/>
    </source>
</evidence>
<protein>
    <submittedName>
        <fullName evidence="1">Uncharacterized protein</fullName>
    </submittedName>
</protein>
<dbReference type="EMBL" id="MVGJ01000016">
    <property type="protein sequence ID" value="OOL83437.1"/>
    <property type="molecule type" value="Genomic_DNA"/>
</dbReference>
<dbReference type="EMBL" id="PJVH01000010">
    <property type="protein sequence ID" value="RXU90036.1"/>
    <property type="molecule type" value="Genomic_DNA"/>
</dbReference>
<dbReference type="EMBL" id="FKLM01000021">
    <property type="protein sequence ID" value="SAZ11044.1"/>
    <property type="molecule type" value="Genomic_DNA"/>
</dbReference>
<gene>
    <name evidence="1" type="ORF">B1P95_04105</name>
    <name evidence="3" type="ORF">CYQ77_04570</name>
    <name evidence="2" type="ORF">DKP91_00545</name>
    <name evidence="4" type="ORF">DTPHA_601468</name>
</gene>
<accession>A0A1A7TU46</accession>
<proteinExistence type="predicted"/>
<dbReference type="AlphaFoldDB" id="A0A1A7TU46"/>
<dbReference type="Proteomes" id="UP000289562">
    <property type="component" value="Unassembled WGS sequence"/>
</dbReference>
<evidence type="ECO:0000313" key="1">
    <source>
        <dbReference type="EMBL" id="OOL83437.1"/>
    </source>
</evidence>
<dbReference type="Proteomes" id="UP000191171">
    <property type="component" value="Unassembled WGS sequence"/>
</dbReference>
<evidence type="ECO:0000313" key="7">
    <source>
        <dbReference type="Proteomes" id="UP000249070"/>
    </source>
</evidence>
<comment type="caution">
    <text evidence="1">The sequence shown here is derived from an EMBL/GenBank/DDBJ whole genome shotgun (WGS) entry which is preliminary data.</text>
</comment>
<dbReference type="Proteomes" id="UP000183509">
    <property type="component" value="Unassembled WGS sequence"/>
</dbReference>
<reference evidence="3 8" key="3">
    <citation type="submission" date="2017-12" db="EMBL/GenBank/DDBJ databases">
        <title>A pool of 800 enterococci isolated from chicken carcass rinse samples from New Zealand.</title>
        <authorList>
            <person name="Zhang J."/>
            <person name="Rogers L."/>
            <person name="Midwinter A."/>
            <person name="French N."/>
        </authorList>
    </citation>
    <scope>NUCLEOTIDE SEQUENCE [LARGE SCALE GENOMIC DNA]</scope>
    <source>
        <strain evidence="3 8">EN697</strain>
    </source>
</reference>
<evidence type="ECO:0000313" key="4">
    <source>
        <dbReference type="EMBL" id="SAZ11044.1"/>
    </source>
</evidence>
<evidence type="ECO:0000313" key="5">
    <source>
        <dbReference type="Proteomes" id="UP000183509"/>
    </source>
</evidence>
<evidence type="ECO:0000313" key="2">
    <source>
        <dbReference type="EMBL" id="PZM57069.1"/>
    </source>
</evidence>
<dbReference type="EMBL" id="QHGU01000002">
    <property type="protein sequence ID" value="PZM57069.1"/>
    <property type="molecule type" value="Genomic_DNA"/>
</dbReference>
<reference evidence="4 5" key="1">
    <citation type="submission" date="2016-04" db="EMBL/GenBank/DDBJ databases">
        <authorList>
            <person name="Millard A."/>
        </authorList>
    </citation>
    <scope>NUCLEOTIDE SEQUENCE [LARGE SCALE GENOMIC DNA]</scope>
    <source>
        <strain evidence="4">Isolate 22</strain>
    </source>
</reference>
<reference evidence="2 7" key="4">
    <citation type="submission" date="2018-05" db="EMBL/GenBank/DDBJ databases">
        <title>Vancomycin-resistant Enterococcus faecium strain from Chelyabinsk, Russia.</title>
        <authorList>
            <person name="Gostev V."/>
            <person name="Goncharov A."/>
            <person name="Kolodzhieva V."/>
            <person name="Suvorov A."/>
            <person name="Sidorenko S."/>
            <person name="Zueva L."/>
        </authorList>
    </citation>
    <scope>NUCLEOTIDE SEQUENCE [LARGE SCALE GENOMIC DNA]</scope>
    <source>
        <strain evidence="2 7">20</strain>
    </source>
</reference>
<organism evidence="1 6">
    <name type="scientific">Enterococcus faecium</name>
    <name type="common">Streptococcus faecium</name>
    <dbReference type="NCBI Taxonomy" id="1352"/>
    <lineage>
        <taxon>Bacteria</taxon>
        <taxon>Bacillati</taxon>
        <taxon>Bacillota</taxon>
        <taxon>Bacilli</taxon>
        <taxon>Lactobacillales</taxon>
        <taxon>Enterococcaceae</taxon>
        <taxon>Enterococcus</taxon>
    </lineage>
</organism>
<evidence type="ECO:0000313" key="8">
    <source>
        <dbReference type="Proteomes" id="UP000289562"/>
    </source>
</evidence>
<sequence length="199" mass="23574">MRVTTSCSSCVHTQLLFKYDHTLARYRSQPSSPYIYARDELLDGHFPIVVPCFFSATEALCQRFFYRTYHFNANNIQKKSPFTNINYVSKRTTYRGTTFFRKFPSLKPNISKREIGVRFNGRTVPNLPTYRQIILQGHFQLFLLDSSHQPEPLCKVSKLTFLFNEIDILLLGLIYMRKTEKSSTKFKLFFLYLFFCFFI</sequence>
<evidence type="ECO:0000313" key="6">
    <source>
        <dbReference type="Proteomes" id="UP000191171"/>
    </source>
</evidence>